<dbReference type="InterPro" id="IPR003468">
    <property type="entry name" value="Cyt_c_oxidase_monohaem-su/FixO"/>
</dbReference>
<dbReference type="GO" id="GO:0046872">
    <property type="term" value="F:metal ion binding"/>
    <property type="evidence" value="ECO:0007669"/>
    <property type="project" value="UniProtKB-KW"/>
</dbReference>
<dbReference type="EMBL" id="JACIGK010000008">
    <property type="protein sequence ID" value="MBB4265796.1"/>
    <property type="molecule type" value="Genomic_DNA"/>
</dbReference>
<dbReference type="GO" id="GO:0009055">
    <property type="term" value="F:electron transfer activity"/>
    <property type="evidence" value="ECO:0007669"/>
    <property type="project" value="InterPro"/>
</dbReference>
<evidence type="ECO:0000259" key="6">
    <source>
        <dbReference type="PROSITE" id="PS51007"/>
    </source>
</evidence>
<evidence type="ECO:0000256" key="1">
    <source>
        <dbReference type="ARBA" id="ARBA00022617"/>
    </source>
</evidence>
<reference evidence="7 8" key="1">
    <citation type="submission" date="2020-08" db="EMBL/GenBank/DDBJ databases">
        <title>Genome sequencing of Purple Non-Sulfur Bacteria from various extreme environments.</title>
        <authorList>
            <person name="Mayer M."/>
        </authorList>
    </citation>
    <scope>NUCLEOTIDE SEQUENCE [LARGE SCALE GENOMIC DNA]</scope>
    <source>
        <strain evidence="7 8">JA131</strain>
    </source>
</reference>
<sequence length="264" mass="29367">MSLIKHHEKIETNVFLLVVGIFVTVAVGGLVEIVPLFSIKSTIETVRGVRPYTPLELAGRDIYVREGCYNCHSQMIRPFRDEIERYGHYSLAAESKFDHPFQWGSKRTGPDLARVGGKYSNDWHTRHLIDPRSVVPESIMPGYPHLAQRPLSYDGIAAHMATLDVVGRGETYTPVEGAIENAVADLEAQATPDADTDALVARYSDVAFGPDRAEDEVTNMALGDLDGNPEMITEMDALVAYLQVLGTMVDFTQVDDESRTEWIR</sequence>
<dbReference type="RefSeq" id="WP_184043515.1">
    <property type="nucleotide sequence ID" value="NZ_JACIGK010000008.1"/>
</dbReference>
<comment type="caution">
    <text evidence="7">The sequence shown here is derived from an EMBL/GenBank/DDBJ whole genome shotgun (WGS) entry which is preliminary data.</text>
</comment>
<dbReference type="Gene3D" id="1.10.760.10">
    <property type="entry name" value="Cytochrome c-like domain"/>
    <property type="match status" value="1"/>
</dbReference>
<feature type="domain" description="Cytochrome c" evidence="6">
    <location>
        <begin position="54"/>
        <end position="207"/>
    </location>
</feature>
<organism evidence="7 8">
    <name type="scientific">Roseospira visakhapatnamensis</name>
    <dbReference type="NCBI Taxonomy" id="390880"/>
    <lineage>
        <taxon>Bacteria</taxon>
        <taxon>Pseudomonadati</taxon>
        <taxon>Pseudomonadota</taxon>
        <taxon>Alphaproteobacteria</taxon>
        <taxon>Rhodospirillales</taxon>
        <taxon>Rhodospirillaceae</taxon>
        <taxon>Roseospira</taxon>
    </lineage>
</organism>
<keyword evidence="3 4" id="KW-0408">Iron</keyword>
<proteinExistence type="predicted"/>
<name>A0A7W6RC47_9PROT</name>
<keyword evidence="5" id="KW-0472">Membrane</keyword>
<dbReference type="InterPro" id="IPR009056">
    <property type="entry name" value="Cyt_c-like_dom"/>
</dbReference>
<keyword evidence="1 4" id="KW-0349">Heme</keyword>
<gene>
    <name evidence="7" type="ORF">GGD89_001420</name>
</gene>
<evidence type="ECO:0000256" key="4">
    <source>
        <dbReference type="PROSITE-ProRule" id="PRU00433"/>
    </source>
</evidence>
<accession>A0A7W6RC47</accession>
<evidence type="ECO:0000256" key="5">
    <source>
        <dbReference type="SAM" id="Phobius"/>
    </source>
</evidence>
<keyword evidence="8" id="KW-1185">Reference proteome</keyword>
<feature type="transmembrane region" description="Helical" evidence="5">
    <location>
        <begin position="12"/>
        <end position="37"/>
    </location>
</feature>
<protein>
    <submittedName>
        <fullName evidence="7">Cytochrome c oxidase cbb3-type subunit 2</fullName>
    </submittedName>
</protein>
<dbReference type="InterPro" id="IPR036909">
    <property type="entry name" value="Cyt_c-like_dom_sf"/>
</dbReference>
<evidence type="ECO:0000256" key="2">
    <source>
        <dbReference type="ARBA" id="ARBA00022723"/>
    </source>
</evidence>
<keyword evidence="5" id="KW-1133">Transmembrane helix</keyword>
<dbReference type="Gene3D" id="6.10.250.2250">
    <property type="match status" value="1"/>
</dbReference>
<keyword evidence="2 4" id="KW-0479">Metal-binding</keyword>
<evidence type="ECO:0000313" key="8">
    <source>
        <dbReference type="Proteomes" id="UP000554286"/>
    </source>
</evidence>
<dbReference type="AlphaFoldDB" id="A0A7W6RC47"/>
<evidence type="ECO:0000256" key="3">
    <source>
        <dbReference type="ARBA" id="ARBA00023004"/>
    </source>
</evidence>
<dbReference type="SUPFAM" id="SSF46626">
    <property type="entry name" value="Cytochrome c"/>
    <property type="match status" value="1"/>
</dbReference>
<dbReference type="GO" id="GO:0020037">
    <property type="term" value="F:heme binding"/>
    <property type="evidence" value="ECO:0007669"/>
    <property type="project" value="InterPro"/>
</dbReference>
<dbReference type="Proteomes" id="UP000554286">
    <property type="component" value="Unassembled WGS sequence"/>
</dbReference>
<keyword evidence="5" id="KW-0812">Transmembrane</keyword>
<dbReference type="NCBIfam" id="TIGR00781">
    <property type="entry name" value="ccoO"/>
    <property type="match status" value="1"/>
</dbReference>
<dbReference type="PROSITE" id="PS51007">
    <property type="entry name" value="CYTC"/>
    <property type="match status" value="1"/>
</dbReference>
<evidence type="ECO:0000313" key="7">
    <source>
        <dbReference type="EMBL" id="MBB4265796.1"/>
    </source>
</evidence>
<dbReference type="Pfam" id="PF02433">
    <property type="entry name" value="FixO"/>
    <property type="match status" value="1"/>
</dbReference>
<dbReference type="NCBIfam" id="NF011055">
    <property type="entry name" value="PRK14487.1"/>
    <property type="match status" value="1"/>
</dbReference>